<gene>
    <name evidence="2" type="ORF">UN64_09285</name>
</gene>
<accession>A0A1V3G780</accession>
<sequence>MRSNQLANDENRKCKSNNPLEKSERKTLTGNQYSALLENKNRGMMYHTKSYGFCVGYSKNMRIPI</sequence>
<proteinExistence type="predicted"/>
<name>A0A1V3G780_9BACL</name>
<reference evidence="2 3" key="1">
    <citation type="submission" date="2016-11" db="EMBL/GenBank/DDBJ databases">
        <authorList>
            <person name="Jaros S."/>
            <person name="Januszkiewicz K."/>
            <person name="Wedrychowicz H."/>
        </authorList>
    </citation>
    <scope>NUCLEOTIDE SEQUENCE [LARGE SCALE GENOMIC DNA]</scope>
    <source>
        <strain evidence="2 3">Con a/3</strain>
    </source>
</reference>
<protein>
    <submittedName>
        <fullName evidence="2">Uncharacterized protein</fullName>
    </submittedName>
</protein>
<dbReference type="AlphaFoldDB" id="A0A1V3G780"/>
<dbReference type="Proteomes" id="UP000188597">
    <property type="component" value="Unassembled WGS sequence"/>
</dbReference>
<comment type="caution">
    <text evidence="2">The sequence shown here is derived from an EMBL/GenBank/DDBJ whole genome shotgun (WGS) entry which is preliminary data.</text>
</comment>
<dbReference type="EMBL" id="MQMF01000002">
    <property type="protein sequence ID" value="OOE12294.1"/>
    <property type="molecule type" value="Genomic_DNA"/>
</dbReference>
<evidence type="ECO:0000313" key="3">
    <source>
        <dbReference type="Proteomes" id="UP000188597"/>
    </source>
</evidence>
<evidence type="ECO:0000256" key="1">
    <source>
        <dbReference type="SAM" id="MobiDB-lite"/>
    </source>
</evidence>
<organism evidence="2 3">
    <name type="scientific">Fictibacillus arsenicus</name>
    <dbReference type="NCBI Taxonomy" id="255247"/>
    <lineage>
        <taxon>Bacteria</taxon>
        <taxon>Bacillati</taxon>
        <taxon>Bacillota</taxon>
        <taxon>Bacilli</taxon>
        <taxon>Bacillales</taxon>
        <taxon>Fictibacillaceae</taxon>
        <taxon>Fictibacillus</taxon>
    </lineage>
</organism>
<evidence type="ECO:0000313" key="2">
    <source>
        <dbReference type="EMBL" id="OOE12294.1"/>
    </source>
</evidence>
<feature type="region of interest" description="Disordered" evidence="1">
    <location>
        <begin position="1"/>
        <end position="32"/>
    </location>
</feature>